<dbReference type="InterPro" id="IPR003838">
    <property type="entry name" value="ABC3_permease_C"/>
</dbReference>
<evidence type="ECO:0000259" key="8">
    <source>
        <dbReference type="Pfam" id="PF02687"/>
    </source>
</evidence>
<dbReference type="GO" id="GO:0044874">
    <property type="term" value="P:lipoprotein localization to outer membrane"/>
    <property type="evidence" value="ECO:0007669"/>
    <property type="project" value="TreeGrafter"/>
</dbReference>
<dbReference type="Proteomes" id="UP000178606">
    <property type="component" value="Unassembled WGS sequence"/>
</dbReference>
<evidence type="ECO:0000256" key="5">
    <source>
        <dbReference type="ARBA" id="ARBA00022989"/>
    </source>
</evidence>
<evidence type="ECO:0000313" key="11">
    <source>
        <dbReference type="Proteomes" id="UP000178606"/>
    </source>
</evidence>
<dbReference type="AlphaFoldDB" id="A0A1F6C4U7"/>
<evidence type="ECO:0000259" key="9">
    <source>
        <dbReference type="Pfam" id="PF12704"/>
    </source>
</evidence>
<feature type="domain" description="MacB-like periplasmic core" evidence="9">
    <location>
        <begin position="19"/>
        <end position="246"/>
    </location>
</feature>
<sequence length="410" mass="44703">MQNLIKIAVRNLFRYKRRTLLTSSLIAFGVVLVIVFGGLAISFKTQMVGILTDTVLGHLQVHKKGYVESIDNLPLTLTLSGAELAMLEDRLKKNPYIDAYSPRIRFGAMISNYAQTSNVRLTAVYPEMENATCPGLIRRMKGDIPIPGQFVKPGEIILPENLAKGLSLKVGDEVVLIATNRDGSVNGIPLRVRAVMESVLGPTGKDGYVHLSDAQTLLRMEQPEIVEVALRLKRFDRIKSVYASFREEFSSPQSGEEIHTWEQLSPFASIARIIDLLIAVVKLILISIVLVSILNIMTMSVYERISEIGTLAAIGTRPGRILSMFLVEGLSMGLLSALVGGAAGLGLLYLMNATRLNFTFGTMQVSLAPSIPAGEVLAVGIIVTLVSVFASLQPAYKAARMEPVDALRHV</sequence>
<dbReference type="PANTHER" id="PTHR30489">
    <property type="entry name" value="LIPOPROTEIN-RELEASING SYSTEM TRANSMEMBRANE PROTEIN LOLE"/>
    <property type="match status" value="1"/>
</dbReference>
<organism evidence="10 11">
    <name type="scientific">Handelsmanbacteria sp. (strain RIFCSPLOWO2_12_FULL_64_10)</name>
    <dbReference type="NCBI Taxonomy" id="1817868"/>
    <lineage>
        <taxon>Bacteria</taxon>
        <taxon>Candidatus Handelsmaniibacteriota</taxon>
    </lineage>
</organism>
<feature type="transmembrane region" description="Helical" evidence="7">
    <location>
        <begin position="20"/>
        <end position="43"/>
    </location>
</feature>
<dbReference type="GO" id="GO:0098797">
    <property type="term" value="C:plasma membrane protein complex"/>
    <property type="evidence" value="ECO:0007669"/>
    <property type="project" value="TreeGrafter"/>
</dbReference>
<evidence type="ECO:0000256" key="6">
    <source>
        <dbReference type="ARBA" id="ARBA00023136"/>
    </source>
</evidence>
<feature type="transmembrane region" description="Helical" evidence="7">
    <location>
        <begin position="371"/>
        <end position="392"/>
    </location>
</feature>
<feature type="domain" description="ABC3 transporter permease C-terminal" evidence="8">
    <location>
        <begin position="283"/>
        <end position="403"/>
    </location>
</feature>
<keyword evidence="4 7" id="KW-0812">Transmembrane</keyword>
<feature type="transmembrane region" description="Helical" evidence="7">
    <location>
        <begin position="325"/>
        <end position="351"/>
    </location>
</feature>
<dbReference type="PANTHER" id="PTHR30489:SF0">
    <property type="entry name" value="LIPOPROTEIN-RELEASING SYSTEM TRANSMEMBRANE PROTEIN LOLE"/>
    <property type="match status" value="1"/>
</dbReference>
<dbReference type="Pfam" id="PF02687">
    <property type="entry name" value="FtsX"/>
    <property type="match status" value="1"/>
</dbReference>
<comment type="similarity">
    <text evidence="2">Belongs to the ABC-4 integral membrane protein family. LolC/E subfamily.</text>
</comment>
<protein>
    <submittedName>
        <fullName evidence="10">ABC transporter substrate-binding protein</fullName>
    </submittedName>
</protein>
<comment type="subcellular location">
    <subcellularLocation>
        <location evidence="1">Cell membrane</location>
        <topology evidence="1">Multi-pass membrane protein</topology>
    </subcellularLocation>
</comment>
<proteinExistence type="inferred from homology"/>
<evidence type="ECO:0000256" key="3">
    <source>
        <dbReference type="ARBA" id="ARBA00022475"/>
    </source>
</evidence>
<dbReference type="Pfam" id="PF12704">
    <property type="entry name" value="MacB_PCD"/>
    <property type="match status" value="1"/>
</dbReference>
<evidence type="ECO:0000256" key="2">
    <source>
        <dbReference type="ARBA" id="ARBA00005236"/>
    </source>
</evidence>
<reference evidence="10 11" key="1">
    <citation type="journal article" date="2016" name="Nat. Commun.">
        <title>Thousands of microbial genomes shed light on interconnected biogeochemical processes in an aquifer system.</title>
        <authorList>
            <person name="Anantharaman K."/>
            <person name="Brown C.T."/>
            <person name="Hug L.A."/>
            <person name="Sharon I."/>
            <person name="Castelle C.J."/>
            <person name="Probst A.J."/>
            <person name="Thomas B.C."/>
            <person name="Singh A."/>
            <person name="Wilkins M.J."/>
            <person name="Karaoz U."/>
            <person name="Brodie E.L."/>
            <person name="Williams K.H."/>
            <person name="Hubbard S.S."/>
            <person name="Banfield J.F."/>
        </authorList>
    </citation>
    <scope>NUCLEOTIDE SEQUENCE [LARGE SCALE GENOMIC DNA]</scope>
    <source>
        <strain evidence="11">RIFCSPLOWO2_12_FULL_64_10</strain>
    </source>
</reference>
<gene>
    <name evidence="10" type="ORF">A3F84_27940</name>
</gene>
<accession>A0A1F6C4U7</accession>
<keyword evidence="3" id="KW-1003">Cell membrane</keyword>
<dbReference type="InterPro" id="IPR051447">
    <property type="entry name" value="Lipoprotein-release_system"/>
</dbReference>
<evidence type="ECO:0000256" key="4">
    <source>
        <dbReference type="ARBA" id="ARBA00022692"/>
    </source>
</evidence>
<dbReference type="EMBL" id="MFKF01000418">
    <property type="protein sequence ID" value="OGG44042.1"/>
    <property type="molecule type" value="Genomic_DNA"/>
</dbReference>
<dbReference type="InterPro" id="IPR025857">
    <property type="entry name" value="MacB_PCD"/>
</dbReference>
<evidence type="ECO:0000256" key="1">
    <source>
        <dbReference type="ARBA" id="ARBA00004651"/>
    </source>
</evidence>
<keyword evidence="5 7" id="KW-1133">Transmembrane helix</keyword>
<name>A0A1F6C4U7_HANXR</name>
<evidence type="ECO:0000256" key="7">
    <source>
        <dbReference type="SAM" id="Phobius"/>
    </source>
</evidence>
<feature type="transmembrane region" description="Helical" evidence="7">
    <location>
        <begin position="276"/>
        <end position="297"/>
    </location>
</feature>
<keyword evidence="6 7" id="KW-0472">Membrane</keyword>
<evidence type="ECO:0000313" key="10">
    <source>
        <dbReference type="EMBL" id="OGG44042.1"/>
    </source>
</evidence>
<comment type="caution">
    <text evidence="10">The sequence shown here is derived from an EMBL/GenBank/DDBJ whole genome shotgun (WGS) entry which is preliminary data.</text>
</comment>